<sequence length="173" mass="19080">MLFEVDTDITGVTVCLLALAWVNIIDARRDQEVARELVQRCAAPAKRGFLYRNDLPGKDRWSTFVPLLRRTKSGRPIKADCEDQAAAHAAAFHLTEPHRVVEVAITHPGEGQLAHAYLVVDGHPFDPCVPNGMKQPPQSFYGSGTTARLRVFDPCLLFGLSCPNPFSSPLRST</sequence>
<keyword evidence="2" id="KW-1185">Reference proteome</keyword>
<dbReference type="AlphaFoldDB" id="A0A017SZZ9"/>
<gene>
    <name evidence="1" type="ORF">CAP_7664</name>
</gene>
<dbReference type="STRING" id="1192034.CAP_7664"/>
<accession>A0A017SZZ9</accession>
<dbReference type="RefSeq" id="WP_044248478.1">
    <property type="nucleotide sequence ID" value="NZ_ASRX01000069.1"/>
</dbReference>
<evidence type="ECO:0000313" key="1">
    <source>
        <dbReference type="EMBL" id="EYF01896.1"/>
    </source>
</evidence>
<dbReference type="EMBL" id="ASRX01000069">
    <property type="protein sequence ID" value="EYF01896.1"/>
    <property type="molecule type" value="Genomic_DNA"/>
</dbReference>
<organism evidence="1 2">
    <name type="scientific">Chondromyces apiculatus DSM 436</name>
    <dbReference type="NCBI Taxonomy" id="1192034"/>
    <lineage>
        <taxon>Bacteria</taxon>
        <taxon>Pseudomonadati</taxon>
        <taxon>Myxococcota</taxon>
        <taxon>Polyangia</taxon>
        <taxon>Polyangiales</taxon>
        <taxon>Polyangiaceae</taxon>
        <taxon>Chondromyces</taxon>
    </lineage>
</organism>
<comment type="caution">
    <text evidence="1">The sequence shown here is derived from an EMBL/GenBank/DDBJ whole genome shotgun (WGS) entry which is preliminary data.</text>
</comment>
<evidence type="ECO:0000313" key="2">
    <source>
        <dbReference type="Proteomes" id="UP000019678"/>
    </source>
</evidence>
<name>A0A017SZZ9_9BACT</name>
<proteinExistence type="predicted"/>
<protein>
    <submittedName>
        <fullName evidence="1">Uncharacterized protein</fullName>
    </submittedName>
</protein>
<reference evidence="1 2" key="1">
    <citation type="submission" date="2013-05" db="EMBL/GenBank/DDBJ databases">
        <title>Genome assembly of Chondromyces apiculatus DSM 436.</title>
        <authorList>
            <person name="Sharma G."/>
            <person name="Khatri I."/>
            <person name="Kaur C."/>
            <person name="Mayilraj S."/>
            <person name="Subramanian S."/>
        </authorList>
    </citation>
    <scope>NUCLEOTIDE SEQUENCE [LARGE SCALE GENOMIC DNA]</scope>
    <source>
        <strain evidence="1 2">DSM 436</strain>
    </source>
</reference>
<dbReference type="Proteomes" id="UP000019678">
    <property type="component" value="Unassembled WGS sequence"/>
</dbReference>